<dbReference type="InterPro" id="IPR036179">
    <property type="entry name" value="Ig-like_dom_sf"/>
</dbReference>
<feature type="compositionally biased region" description="Polar residues" evidence="4">
    <location>
        <begin position="486"/>
        <end position="498"/>
    </location>
</feature>
<keyword evidence="9" id="KW-1185">Reference proteome</keyword>
<dbReference type="OrthoDB" id="6244967at2759"/>
<dbReference type="AlphaFoldDB" id="A0A3M6V3J7"/>
<dbReference type="GO" id="GO:0098609">
    <property type="term" value="P:cell-cell adhesion"/>
    <property type="evidence" value="ECO:0007669"/>
    <property type="project" value="TreeGrafter"/>
</dbReference>
<dbReference type="SMART" id="SM00409">
    <property type="entry name" value="IG"/>
    <property type="match status" value="3"/>
</dbReference>
<dbReference type="InterPro" id="IPR003599">
    <property type="entry name" value="Ig_sub"/>
</dbReference>
<feature type="compositionally biased region" description="Polar residues" evidence="4">
    <location>
        <begin position="627"/>
        <end position="636"/>
    </location>
</feature>
<keyword evidence="3" id="KW-0393">Immunoglobulin domain</keyword>
<reference evidence="8 9" key="1">
    <citation type="journal article" date="2018" name="Sci. Rep.">
        <title>Comparative analysis of the Pocillopora damicornis genome highlights role of immune system in coral evolution.</title>
        <authorList>
            <person name="Cunning R."/>
            <person name="Bay R.A."/>
            <person name="Gillette P."/>
            <person name="Baker A.C."/>
            <person name="Traylor-Knowles N."/>
        </authorList>
    </citation>
    <scope>NUCLEOTIDE SEQUENCE [LARGE SCALE GENOMIC DNA]</scope>
    <source>
        <strain evidence="8">RSMAS</strain>
        <tissue evidence="8">Whole animal</tissue>
    </source>
</reference>
<evidence type="ECO:0000256" key="5">
    <source>
        <dbReference type="SAM" id="Phobius"/>
    </source>
</evidence>
<dbReference type="InterPro" id="IPR013783">
    <property type="entry name" value="Ig-like_fold"/>
</dbReference>
<dbReference type="EMBL" id="RCHS01000141">
    <property type="protein sequence ID" value="RMX60506.1"/>
    <property type="molecule type" value="Genomic_DNA"/>
</dbReference>
<keyword evidence="5" id="KW-0812">Transmembrane</keyword>
<keyword evidence="1" id="KW-0677">Repeat</keyword>
<dbReference type="GO" id="GO:0016020">
    <property type="term" value="C:membrane"/>
    <property type="evidence" value="ECO:0007669"/>
    <property type="project" value="UniProtKB-SubCell"/>
</dbReference>
<protein>
    <recommendedName>
        <fullName evidence="7">Ig-like domain-containing protein</fullName>
    </recommendedName>
</protein>
<evidence type="ECO:0000313" key="8">
    <source>
        <dbReference type="EMBL" id="RMX60506.1"/>
    </source>
</evidence>
<evidence type="ECO:0000259" key="7">
    <source>
        <dbReference type="PROSITE" id="PS50835"/>
    </source>
</evidence>
<evidence type="ECO:0000313" key="9">
    <source>
        <dbReference type="Proteomes" id="UP000275408"/>
    </source>
</evidence>
<gene>
    <name evidence="8" type="ORF">pdam_00001394</name>
</gene>
<dbReference type="Pfam" id="PF07679">
    <property type="entry name" value="I-set"/>
    <property type="match status" value="1"/>
</dbReference>
<dbReference type="Pfam" id="PF13927">
    <property type="entry name" value="Ig_3"/>
    <property type="match status" value="2"/>
</dbReference>
<evidence type="ECO:0000256" key="1">
    <source>
        <dbReference type="ARBA" id="ARBA00022737"/>
    </source>
</evidence>
<dbReference type="InterPro" id="IPR003598">
    <property type="entry name" value="Ig_sub2"/>
</dbReference>
<evidence type="ECO:0000256" key="3">
    <source>
        <dbReference type="ARBA" id="ARBA00023319"/>
    </source>
</evidence>
<dbReference type="Gene3D" id="2.60.40.10">
    <property type="entry name" value="Immunoglobulins"/>
    <property type="match status" value="3"/>
</dbReference>
<feature type="compositionally biased region" description="Polar residues" evidence="4">
    <location>
        <begin position="658"/>
        <end position="673"/>
    </location>
</feature>
<keyword evidence="6" id="KW-0732">Signal</keyword>
<proteinExistence type="predicted"/>
<dbReference type="CDD" id="cd00096">
    <property type="entry name" value="Ig"/>
    <property type="match status" value="1"/>
</dbReference>
<accession>A0A3M6V3J7</accession>
<dbReference type="Proteomes" id="UP000275408">
    <property type="component" value="Unassembled WGS sequence"/>
</dbReference>
<feature type="domain" description="Ig-like" evidence="7">
    <location>
        <begin position="24"/>
        <end position="117"/>
    </location>
</feature>
<dbReference type="PANTHER" id="PTHR44170:SF6">
    <property type="entry name" value="CONTACTIN"/>
    <property type="match status" value="1"/>
</dbReference>
<organism evidence="8 9">
    <name type="scientific">Pocillopora damicornis</name>
    <name type="common">Cauliflower coral</name>
    <name type="synonym">Millepora damicornis</name>
    <dbReference type="NCBI Taxonomy" id="46731"/>
    <lineage>
        <taxon>Eukaryota</taxon>
        <taxon>Metazoa</taxon>
        <taxon>Cnidaria</taxon>
        <taxon>Anthozoa</taxon>
        <taxon>Hexacorallia</taxon>
        <taxon>Scleractinia</taxon>
        <taxon>Astrocoeniina</taxon>
        <taxon>Pocilloporidae</taxon>
        <taxon>Pocillopora</taxon>
    </lineage>
</organism>
<keyword evidence="5" id="KW-0472">Membrane</keyword>
<dbReference type="STRING" id="46731.A0A3M6V3J7"/>
<keyword evidence="5" id="KW-1133">Transmembrane helix</keyword>
<feature type="domain" description="Ig-like" evidence="7">
    <location>
        <begin position="330"/>
        <end position="411"/>
    </location>
</feature>
<dbReference type="FunFam" id="2.60.40.10:FF:000032">
    <property type="entry name" value="palladin isoform X1"/>
    <property type="match status" value="1"/>
</dbReference>
<dbReference type="PROSITE" id="PS50835">
    <property type="entry name" value="IG_LIKE"/>
    <property type="match status" value="3"/>
</dbReference>
<feature type="compositionally biased region" description="Polar residues" evidence="4">
    <location>
        <begin position="697"/>
        <end position="719"/>
    </location>
</feature>
<dbReference type="PANTHER" id="PTHR44170">
    <property type="entry name" value="PROTEIN SIDEKICK"/>
    <property type="match status" value="1"/>
</dbReference>
<keyword evidence="2" id="KW-1015">Disulfide bond</keyword>
<dbReference type="SUPFAM" id="SSF48726">
    <property type="entry name" value="Immunoglobulin"/>
    <property type="match status" value="3"/>
</dbReference>
<sequence length="719" mass="80523">MLRPLSAWFILLLRITNATSGAPPVIIDFPSRDLIKPEDVRSDSGFRFPCKAVGSFPFKHKWKLNGQEISIDHHFNIMKDGTLTGRYLDDTHSGIYQCIVKNSFGEDFSRKLKVRVTVAGPFHYANDKNAPVTLGKTIEIPCPNHDPSFGVSYRWVFYDSSDPSAFYPLPEDNRTAVTMDGTLVIMFVTKADVKKVNGMNGVACEMSTSDEERYSHVVKFQLTGKESSEKIPPVIYFAPKPLEEAREGYPKKLYCLAVAKPPPKIIWWKDGKKIYDDDNEYHLPREHFNRLLFIDEVSKEHQGNYTCTAISASEMERVSASTYLTVKASPEWKVRFHRKIQVQRSKNLSVMLIADGVPSPSYRWFRNGQEINASDSRVKIEKNKLHLIHVESWHNAVFQCVAENDQGMNVSSVWVEVEDPPTSLAPSSRRGFFSDNALWIILTAVLGVLLIVAIIIIIFFYKRRKARGNEERSDATDETPQYLDVRQNNSSVPRTNPTEVAGGKGARRRATLPPLPQYQALDPTTAAIPSYEPIDAEQDLNDSGLYEKLDFRTMKNCHEYDNPGRPLPEYLELVNDTQVPPGSIASNAQTKGRGKDYYVPMENGGSNNVLNHSTPHDYVPMDNEMRSNALNNSTPQDYIPMDASNTLPVTRRSDGSAAETSGPTSSDYYQTMANKGGLSEQESPQTSPLGEYYSPMAENTLSGAAGSGNTQDEVVSSKL</sequence>
<dbReference type="OMA" id="LIVIICE"/>
<evidence type="ECO:0000256" key="6">
    <source>
        <dbReference type="SAM" id="SignalP"/>
    </source>
</evidence>
<feature type="domain" description="Ig-like" evidence="7">
    <location>
        <begin position="233"/>
        <end position="319"/>
    </location>
</feature>
<feature type="region of interest" description="Disordered" evidence="4">
    <location>
        <begin position="469"/>
        <end position="510"/>
    </location>
</feature>
<feature type="region of interest" description="Disordered" evidence="4">
    <location>
        <begin position="627"/>
        <end position="719"/>
    </location>
</feature>
<name>A0A3M6V3J7_POCDA</name>
<dbReference type="SMART" id="SM00408">
    <property type="entry name" value="IGc2"/>
    <property type="match status" value="3"/>
</dbReference>
<comment type="caution">
    <text evidence="8">The sequence shown here is derived from an EMBL/GenBank/DDBJ whole genome shotgun (WGS) entry which is preliminary data.</text>
</comment>
<feature type="signal peptide" evidence="6">
    <location>
        <begin position="1"/>
        <end position="21"/>
    </location>
</feature>
<dbReference type="InterPro" id="IPR007110">
    <property type="entry name" value="Ig-like_dom"/>
</dbReference>
<feature type="chain" id="PRO_5017953642" description="Ig-like domain-containing protein" evidence="6">
    <location>
        <begin position="22"/>
        <end position="719"/>
    </location>
</feature>
<evidence type="ECO:0000256" key="2">
    <source>
        <dbReference type="ARBA" id="ARBA00023157"/>
    </source>
</evidence>
<feature type="transmembrane region" description="Helical" evidence="5">
    <location>
        <begin position="437"/>
        <end position="461"/>
    </location>
</feature>
<evidence type="ECO:0000256" key="4">
    <source>
        <dbReference type="SAM" id="MobiDB-lite"/>
    </source>
</evidence>
<dbReference type="InterPro" id="IPR013098">
    <property type="entry name" value="Ig_I-set"/>
</dbReference>